<organism evidence="2 3">
    <name type="scientific">Stephanodiscus triporus</name>
    <dbReference type="NCBI Taxonomy" id="2934178"/>
    <lineage>
        <taxon>Eukaryota</taxon>
        <taxon>Sar</taxon>
        <taxon>Stramenopiles</taxon>
        <taxon>Ochrophyta</taxon>
        <taxon>Bacillariophyta</taxon>
        <taxon>Coscinodiscophyceae</taxon>
        <taxon>Thalassiosirophycidae</taxon>
        <taxon>Stephanodiscales</taxon>
        <taxon>Stephanodiscaceae</taxon>
        <taxon>Stephanodiscus</taxon>
    </lineage>
</organism>
<protein>
    <submittedName>
        <fullName evidence="2">Uncharacterized protein</fullName>
    </submittedName>
</protein>
<gene>
    <name evidence="2" type="ORF">ACHAW5_000419</name>
</gene>
<dbReference type="InterPro" id="IPR021466">
    <property type="entry name" value="Put_rhamnosyl_transferase"/>
</dbReference>
<dbReference type="AlphaFoldDB" id="A0ABD3MJD9"/>
<feature type="region of interest" description="Disordered" evidence="1">
    <location>
        <begin position="96"/>
        <end position="117"/>
    </location>
</feature>
<name>A0ABD3MJD9_9STRA</name>
<dbReference type="Proteomes" id="UP001530315">
    <property type="component" value="Unassembled WGS sequence"/>
</dbReference>
<sequence>MNFGPSRRSGGRLLSVGTTPSSSFASIDETAPYPPPDPGTPTKSRDNKFLKLRSSWRRVPFSAWIVTISLCCCIVYMRLDAHEGLVKNETIRRLGEDKSEKLPQQEQDPKEQLDDAVENDGIDPGLIHYRYLRQPAIDPEKSIELQFSELVHVVQTRFMQHQSRLLELGLARLALFEAFCLPSMLSQTNGNFLWIIRSDPDLHPLIVDRLQRLLEGRPNFILIGSNNNPEGFGRPMPKLSFESFLRMDNTTAPVWNGNLSLAEEAYERSAAGAVLLETRLDSDDGVNIHYIETIQAEARKNLMVDNSNKTYDLWRLWCIESRLEWHPLSPFPEAPEIIAANQTFPEGYLVYYSEKGCSTPGLTFGYGYGANRESINTALGINHLRHDEISKKIRKCKKKSDGIEVGCVSQLKELQPGAVRARTTTSAGMSNVITGRREFDKRNGFSHIAKNQNFIKQFFQQDNFWIALSRLLSVSNEDVRYARSIILERMQEIALDNLKGQCTGGHSCKNATQSILGKLAGE</sequence>
<feature type="compositionally biased region" description="Polar residues" evidence="1">
    <location>
        <begin position="16"/>
        <end position="25"/>
    </location>
</feature>
<accession>A0ABD3MJD9</accession>
<evidence type="ECO:0000313" key="3">
    <source>
        <dbReference type="Proteomes" id="UP001530315"/>
    </source>
</evidence>
<evidence type="ECO:0000313" key="2">
    <source>
        <dbReference type="EMBL" id="KAL3763873.1"/>
    </source>
</evidence>
<reference evidence="2 3" key="1">
    <citation type="submission" date="2024-10" db="EMBL/GenBank/DDBJ databases">
        <title>Updated reference genomes for cyclostephanoid diatoms.</title>
        <authorList>
            <person name="Roberts W.R."/>
            <person name="Alverson A.J."/>
        </authorList>
    </citation>
    <scope>NUCLEOTIDE SEQUENCE [LARGE SCALE GENOMIC DNA]</scope>
    <source>
        <strain evidence="2 3">AJA276-08</strain>
    </source>
</reference>
<evidence type="ECO:0000256" key="1">
    <source>
        <dbReference type="SAM" id="MobiDB-lite"/>
    </source>
</evidence>
<dbReference type="EMBL" id="JALLAZ020001789">
    <property type="protein sequence ID" value="KAL3763873.1"/>
    <property type="molecule type" value="Genomic_DNA"/>
</dbReference>
<feature type="compositionally biased region" description="Basic and acidic residues" evidence="1">
    <location>
        <begin position="96"/>
        <end position="113"/>
    </location>
</feature>
<keyword evidence="3" id="KW-1185">Reference proteome</keyword>
<feature type="region of interest" description="Disordered" evidence="1">
    <location>
        <begin position="1"/>
        <end position="46"/>
    </location>
</feature>
<dbReference type="Pfam" id="PF11316">
    <property type="entry name" value="Rhamno_transf"/>
    <property type="match status" value="1"/>
</dbReference>
<proteinExistence type="predicted"/>
<comment type="caution">
    <text evidence="2">The sequence shown here is derived from an EMBL/GenBank/DDBJ whole genome shotgun (WGS) entry which is preliminary data.</text>
</comment>